<proteinExistence type="predicted"/>
<gene>
    <name evidence="2" type="ORF">ABFY20_08080</name>
</gene>
<organism evidence="2">
    <name type="scientific">Herbiconiux sp. A18JL235</name>
    <dbReference type="NCBI Taxonomy" id="3152363"/>
    <lineage>
        <taxon>Bacteria</taxon>
        <taxon>Bacillati</taxon>
        <taxon>Actinomycetota</taxon>
        <taxon>Actinomycetes</taxon>
        <taxon>Micrococcales</taxon>
        <taxon>Microbacteriaceae</taxon>
        <taxon>Herbiconiux</taxon>
    </lineage>
</organism>
<evidence type="ECO:0008006" key="3">
    <source>
        <dbReference type="Google" id="ProtNLM"/>
    </source>
</evidence>
<dbReference type="RefSeq" id="WP_368499420.1">
    <property type="nucleotide sequence ID" value="NZ_CP162511.1"/>
</dbReference>
<dbReference type="AlphaFoldDB" id="A0AB39BLC4"/>
<reference evidence="2" key="1">
    <citation type="submission" date="2024-05" db="EMBL/GenBank/DDBJ databases">
        <title>Herbiconiux sp. A18JL235.</title>
        <authorList>
            <person name="Zhang G."/>
        </authorList>
    </citation>
    <scope>NUCLEOTIDE SEQUENCE</scope>
    <source>
        <strain evidence="2">A18JL235</strain>
    </source>
</reference>
<keyword evidence="1" id="KW-0812">Transmembrane</keyword>
<evidence type="ECO:0000313" key="2">
    <source>
        <dbReference type="EMBL" id="XDI07044.1"/>
    </source>
</evidence>
<feature type="transmembrane region" description="Helical" evidence="1">
    <location>
        <begin position="21"/>
        <end position="50"/>
    </location>
</feature>
<keyword evidence="1" id="KW-1133">Transmembrane helix</keyword>
<evidence type="ECO:0000256" key="1">
    <source>
        <dbReference type="SAM" id="Phobius"/>
    </source>
</evidence>
<name>A0AB39BLC4_9MICO</name>
<dbReference type="EMBL" id="CP162511">
    <property type="protein sequence ID" value="XDI07044.1"/>
    <property type="molecule type" value="Genomic_DNA"/>
</dbReference>
<accession>A0AB39BLC4</accession>
<protein>
    <recommendedName>
        <fullName evidence="3">Ribosomally synthesized peptide with SipW-like signal peptide</fullName>
    </recommendedName>
</protein>
<sequence>MTTAHPPRHVRAAPRGVARSLVARMLTVTAAVAAAVAVGVAASGGTYAFLTASRSTGGGTIAAGTATLSVTTPLALPTTALYPGAKVAAAAVVKNTGDVPLVVRAAGLTRTSSSTAFSQALVIRVGVVSSTAACTTAATPSWSGTFAAATTSDLPLTLAKQGSGVLCVIAELATTAPDAAKGLAATTFTVNIDGRQP</sequence>
<keyword evidence="1" id="KW-0472">Membrane</keyword>